<name>A0A9X0R4Q7_VIBME</name>
<gene>
    <name evidence="3" type="ORF">H8Q88_00905</name>
</gene>
<proteinExistence type="inferred from homology"/>
<dbReference type="NCBIfam" id="TIGR00252">
    <property type="entry name" value="YraN family protein"/>
    <property type="match status" value="1"/>
</dbReference>
<dbReference type="PANTHER" id="PTHR34039:SF1">
    <property type="entry name" value="UPF0102 PROTEIN YRAN"/>
    <property type="match status" value="1"/>
</dbReference>
<sequence length="122" mass="14136">MGLFSRRNTGQHYEQVAADYLGRHSLRLLEKNFTTRAGEIDLVMRDNACLVFVEVKYRKNQSYGHAAEMVTSQKKTRLIKAANWWMLKHGLSIDNTDFRFDVVAIHDNGQHIEWIKNAITQG</sequence>
<dbReference type="Gene3D" id="3.40.1350.10">
    <property type="match status" value="1"/>
</dbReference>
<evidence type="ECO:0000313" key="3">
    <source>
        <dbReference type="EMBL" id="MBC5849517.1"/>
    </source>
</evidence>
<dbReference type="InterPro" id="IPR011856">
    <property type="entry name" value="tRNA_endonuc-like_dom_sf"/>
</dbReference>
<dbReference type="CDD" id="cd20736">
    <property type="entry name" value="PoNe_Nuclease"/>
    <property type="match status" value="1"/>
</dbReference>
<evidence type="ECO:0000256" key="2">
    <source>
        <dbReference type="HAMAP-Rule" id="MF_00048"/>
    </source>
</evidence>
<reference evidence="3" key="1">
    <citation type="submission" date="2020-08" db="EMBL/GenBank/DDBJ databases">
        <title>Genome Sequencing and Pan-Genome Analysis of Migratory bird Vibrio Strains, Inner Mongolia.</title>
        <authorList>
            <person name="Zheng L."/>
        </authorList>
    </citation>
    <scope>NUCLEOTIDE SEQUENCE</scope>
    <source>
        <strain evidence="3">M13F</strain>
    </source>
</reference>
<comment type="similarity">
    <text evidence="1 2">Belongs to the UPF0102 family.</text>
</comment>
<evidence type="ECO:0000256" key="1">
    <source>
        <dbReference type="ARBA" id="ARBA00006738"/>
    </source>
</evidence>
<organism evidence="3 4">
    <name type="scientific">Vibrio metschnikovii</name>
    <dbReference type="NCBI Taxonomy" id="28172"/>
    <lineage>
        <taxon>Bacteria</taxon>
        <taxon>Pseudomonadati</taxon>
        <taxon>Pseudomonadota</taxon>
        <taxon>Gammaproteobacteria</taxon>
        <taxon>Vibrionales</taxon>
        <taxon>Vibrionaceae</taxon>
        <taxon>Vibrio</taxon>
    </lineage>
</organism>
<dbReference type="SUPFAM" id="SSF52980">
    <property type="entry name" value="Restriction endonuclease-like"/>
    <property type="match status" value="1"/>
</dbReference>
<dbReference type="EMBL" id="JACRUP010000001">
    <property type="protein sequence ID" value="MBC5849517.1"/>
    <property type="molecule type" value="Genomic_DNA"/>
</dbReference>
<dbReference type="InterPro" id="IPR011335">
    <property type="entry name" value="Restrct_endonuc-II-like"/>
</dbReference>
<dbReference type="GO" id="GO:0003676">
    <property type="term" value="F:nucleic acid binding"/>
    <property type="evidence" value="ECO:0007669"/>
    <property type="project" value="InterPro"/>
</dbReference>
<dbReference type="AlphaFoldDB" id="A0A9X0R4Q7"/>
<dbReference type="Pfam" id="PF02021">
    <property type="entry name" value="UPF0102"/>
    <property type="match status" value="1"/>
</dbReference>
<dbReference type="PANTHER" id="PTHR34039">
    <property type="entry name" value="UPF0102 PROTEIN YRAN"/>
    <property type="match status" value="1"/>
</dbReference>
<dbReference type="InterPro" id="IPR003509">
    <property type="entry name" value="UPF0102_YraN-like"/>
</dbReference>
<protein>
    <recommendedName>
        <fullName evidence="2">UPF0102 protein H8Q88_00905</fullName>
    </recommendedName>
</protein>
<dbReference type="RefSeq" id="WP_187025040.1">
    <property type="nucleotide sequence ID" value="NZ_JACRUP010000001.1"/>
</dbReference>
<dbReference type="HAMAP" id="MF_00048">
    <property type="entry name" value="UPF0102"/>
    <property type="match status" value="1"/>
</dbReference>
<evidence type="ECO:0000313" key="4">
    <source>
        <dbReference type="Proteomes" id="UP000615796"/>
    </source>
</evidence>
<dbReference type="NCBIfam" id="NF009150">
    <property type="entry name" value="PRK12497.1-3"/>
    <property type="match status" value="1"/>
</dbReference>
<dbReference type="Proteomes" id="UP000615796">
    <property type="component" value="Unassembled WGS sequence"/>
</dbReference>
<accession>A0A9X0R4Q7</accession>
<comment type="caution">
    <text evidence="3">The sequence shown here is derived from an EMBL/GenBank/DDBJ whole genome shotgun (WGS) entry which is preliminary data.</text>
</comment>
<keyword evidence="4" id="KW-1185">Reference proteome</keyword>